<protein>
    <recommendedName>
        <fullName evidence="4">DUF3047 domain-containing protein</fullName>
    </recommendedName>
</protein>
<feature type="chain" id="PRO_5041896929" description="DUF3047 domain-containing protein" evidence="1">
    <location>
        <begin position="24"/>
        <end position="270"/>
    </location>
</feature>
<feature type="signal peptide" evidence="1">
    <location>
        <begin position="1"/>
        <end position="23"/>
    </location>
</feature>
<name>A0AAC9IRV7_9BURK</name>
<dbReference type="EMBL" id="CP015017">
    <property type="protein sequence ID" value="APC01599.1"/>
    <property type="molecule type" value="Genomic_DNA"/>
</dbReference>
<dbReference type="Pfam" id="PF11249">
    <property type="entry name" value="DUF3047"/>
    <property type="match status" value="1"/>
</dbReference>
<proteinExistence type="predicted"/>
<organism evidence="2 3">
    <name type="scientific">Polynucleobacter asymbioticus</name>
    <dbReference type="NCBI Taxonomy" id="576611"/>
    <lineage>
        <taxon>Bacteria</taxon>
        <taxon>Pseudomonadati</taxon>
        <taxon>Pseudomonadota</taxon>
        <taxon>Betaproteobacteria</taxon>
        <taxon>Burkholderiales</taxon>
        <taxon>Burkholderiaceae</taxon>
        <taxon>Polynucleobacter</taxon>
    </lineage>
</organism>
<evidence type="ECO:0000313" key="2">
    <source>
        <dbReference type="EMBL" id="APC01599.1"/>
    </source>
</evidence>
<dbReference type="Proteomes" id="UP000182060">
    <property type="component" value="Chromosome"/>
</dbReference>
<dbReference type="RefSeq" id="WP_011903247.1">
    <property type="nucleotide sequence ID" value="NZ_CP015016.1"/>
</dbReference>
<dbReference type="AlphaFoldDB" id="A0AAC9IRV7"/>
<reference evidence="2" key="1">
    <citation type="journal article" date="2017" name="Appl. Environ. Microbiol.">
        <title>Microdiversification of a pelagic Polynucleobacter species is mainly driven by acquisition of genomic islands from a partially interspecific gene pool.</title>
        <authorList>
            <person name="Hoetzinger M."/>
            <person name="Hahn M.W."/>
            <person name="Jezberova J."/>
            <person name="Schmidt J."/>
            <person name="Koll U."/>
        </authorList>
    </citation>
    <scope>NUCLEOTIDE SEQUENCE</scope>
    <source>
        <strain evidence="2">MWH-RechtKol4</strain>
    </source>
</reference>
<dbReference type="PROSITE" id="PS51257">
    <property type="entry name" value="PROKAR_LIPOPROTEIN"/>
    <property type="match status" value="1"/>
</dbReference>
<accession>A0AAC9IRV7</accession>
<keyword evidence="1" id="KW-0732">Signal</keyword>
<dbReference type="InterPro" id="IPR021409">
    <property type="entry name" value="DUF3047"/>
</dbReference>
<evidence type="ECO:0008006" key="4">
    <source>
        <dbReference type="Google" id="ProtNLM"/>
    </source>
</evidence>
<gene>
    <name evidence="2" type="ORF">AOC25_08170</name>
</gene>
<sequence>MFKSIFLSLLVCTAMILSGCAGFGGGTVQDESGKAFNADQIPAQDELPKFSVETAREGMPNGWNFYRIAPYKKNTVYRLENYQGRTVLSANSQTSASGLAVKLRPRQANNLWLKWEWKATGAMPAADNANGYQDDAPLRILVAFDGNKSKLPLKEKMNFEMANLISGQEMPYATLMYIWSGKGQVDSIIPNVHTSRVKMIVVDSGWENLDEWRHHQRDLAADYKRAYGEAPGEVIGIALLTDTDNTKSETRAFYGDIELVRKGPDKSASK</sequence>
<dbReference type="OMA" id="LNYIWAN"/>
<evidence type="ECO:0000256" key="1">
    <source>
        <dbReference type="SAM" id="SignalP"/>
    </source>
</evidence>
<dbReference type="GeneID" id="31481800"/>
<evidence type="ECO:0000313" key="3">
    <source>
        <dbReference type="Proteomes" id="UP000182060"/>
    </source>
</evidence>